<dbReference type="EMBL" id="BK032869">
    <property type="protein sequence ID" value="DAF64899.1"/>
    <property type="molecule type" value="Genomic_DNA"/>
</dbReference>
<reference evidence="1" key="1">
    <citation type="journal article" date="2021" name="Proc. Natl. Acad. Sci. U.S.A.">
        <title>A Catalog of Tens of Thousands of Viruses from Human Metagenomes Reveals Hidden Associations with Chronic Diseases.</title>
        <authorList>
            <person name="Tisza M.J."/>
            <person name="Buck C.B."/>
        </authorList>
    </citation>
    <scope>NUCLEOTIDE SEQUENCE</scope>
    <source>
        <strain evidence="1">CttqT1</strain>
    </source>
</reference>
<proteinExistence type="predicted"/>
<name>A0A8S5TP41_9CAUD</name>
<sequence length="52" mass="6449">MTKIKNKVYKFDDEHTDQINDFIANHNVIRTHGYSKNYEAYLKIYYKEYKEK</sequence>
<protein>
    <submittedName>
        <fullName evidence="1">Sporulation protein Cse60</fullName>
    </submittedName>
</protein>
<organism evidence="1">
    <name type="scientific">Siphoviridae sp. cttqT1</name>
    <dbReference type="NCBI Taxonomy" id="2827961"/>
    <lineage>
        <taxon>Viruses</taxon>
        <taxon>Duplodnaviria</taxon>
        <taxon>Heunggongvirae</taxon>
        <taxon>Uroviricota</taxon>
        <taxon>Caudoviricetes</taxon>
    </lineage>
</organism>
<evidence type="ECO:0000313" key="1">
    <source>
        <dbReference type="EMBL" id="DAF64899.1"/>
    </source>
</evidence>
<accession>A0A8S5TP41</accession>